<evidence type="ECO:0000313" key="11">
    <source>
        <dbReference type="Proteomes" id="UP000185696"/>
    </source>
</evidence>
<dbReference type="CDD" id="cd00833">
    <property type="entry name" value="PKS"/>
    <property type="match status" value="1"/>
</dbReference>
<dbReference type="SMART" id="SM00823">
    <property type="entry name" value="PKS_PP"/>
    <property type="match status" value="1"/>
</dbReference>
<feature type="domain" description="Carrier" evidence="8">
    <location>
        <begin position="1326"/>
        <end position="1401"/>
    </location>
</feature>
<dbReference type="InterPro" id="IPR014030">
    <property type="entry name" value="Ketoacyl_synth_N"/>
</dbReference>
<dbReference type="InterPro" id="IPR006162">
    <property type="entry name" value="Ppantetheine_attach_site"/>
</dbReference>
<dbReference type="InterPro" id="IPR036736">
    <property type="entry name" value="ACP-like_sf"/>
</dbReference>
<evidence type="ECO:0008006" key="12">
    <source>
        <dbReference type="Google" id="ProtNLM"/>
    </source>
</evidence>
<comment type="cofactor">
    <cofactor evidence="1">
        <name>pantetheine 4'-phosphate</name>
        <dbReference type="ChEBI" id="CHEBI:47942"/>
    </cofactor>
</comment>
<dbReference type="SMART" id="SM01294">
    <property type="entry name" value="PKS_PP_betabranch"/>
    <property type="match status" value="1"/>
</dbReference>
<dbReference type="InterPro" id="IPR036299">
    <property type="entry name" value="Polyketide_synth_docking_sf"/>
</dbReference>
<evidence type="ECO:0000256" key="7">
    <source>
        <dbReference type="ARBA" id="ARBA00023315"/>
    </source>
</evidence>
<dbReference type="Pfam" id="PF00109">
    <property type="entry name" value="ketoacyl-synt"/>
    <property type="match status" value="1"/>
</dbReference>
<dbReference type="InterPro" id="IPR050091">
    <property type="entry name" value="PKS_NRPS_Biosynth_Enz"/>
</dbReference>
<dbReference type="Gene3D" id="3.40.50.720">
    <property type="entry name" value="NAD(P)-binding Rossmann-like Domain"/>
    <property type="match status" value="1"/>
</dbReference>
<accession>A0A7Z0WHG3</accession>
<dbReference type="Pfam" id="PF00698">
    <property type="entry name" value="Acyl_transf_1"/>
    <property type="match status" value="1"/>
</dbReference>
<dbReference type="PANTHER" id="PTHR43775:SF51">
    <property type="entry name" value="INACTIVE PHENOLPHTHIOCEROL SYNTHESIS POLYKETIDE SYNTHASE TYPE I PKS1-RELATED"/>
    <property type="match status" value="1"/>
</dbReference>
<dbReference type="InterPro" id="IPR009081">
    <property type="entry name" value="PP-bd_ACP"/>
</dbReference>
<keyword evidence="5" id="KW-0045">Antibiotic biosynthesis</keyword>
<keyword evidence="6" id="KW-0511">Multifunctional enzyme</keyword>
<name>A0A7Z0WHG3_9PSEU</name>
<dbReference type="Gene3D" id="1.10.1200.10">
    <property type="entry name" value="ACP-like"/>
    <property type="match status" value="1"/>
</dbReference>
<dbReference type="SMART" id="SM00825">
    <property type="entry name" value="PKS_KS"/>
    <property type="match status" value="1"/>
</dbReference>
<dbReference type="SUPFAM" id="SSF101173">
    <property type="entry name" value="Docking domain B of the erythromycin polyketide synthase (DEBS)"/>
    <property type="match status" value="1"/>
</dbReference>
<dbReference type="InterPro" id="IPR020802">
    <property type="entry name" value="TesA-like"/>
</dbReference>
<evidence type="ECO:0000256" key="1">
    <source>
        <dbReference type="ARBA" id="ARBA00001957"/>
    </source>
</evidence>
<dbReference type="SMART" id="SM00822">
    <property type="entry name" value="PKS_KR"/>
    <property type="match status" value="1"/>
</dbReference>
<dbReference type="RefSeq" id="WP_075135929.1">
    <property type="nucleotide sequence ID" value="NZ_MSIF01000016.1"/>
</dbReference>
<dbReference type="Pfam" id="PF08659">
    <property type="entry name" value="KR"/>
    <property type="match status" value="1"/>
</dbReference>
<dbReference type="GO" id="GO:0006633">
    <property type="term" value="P:fatty acid biosynthetic process"/>
    <property type="evidence" value="ECO:0007669"/>
    <property type="project" value="InterPro"/>
</dbReference>
<dbReference type="InterPro" id="IPR018201">
    <property type="entry name" value="Ketoacyl_synth_AS"/>
</dbReference>
<sequence>MTTDDTATADDKVRSYLKRVTVELHQTRSRLRELREQEHEPIAIIGMACRYPGGVASPEDLWDLVADGRDAITGFPTDRGWDLDALVDPDGETPGTTYTAQGGFLREVAEFDARLFGISPSEALAMDPQQRLLLETTWEAIERAGIDPTSLRDSDTGVFVGTSNHDYSELLGPLRDELAGYLLSGNASSVLSGRIAYTLGLSGPAVSVDTACSSSLVALHLAITALRRGDCTLAVAGGVSVLCTPNGFVLFSALRGLSPDGRCRSFAAAADGTGWAEGAGVLLVERLSDARRLGHPVLAVLRGSATNSDGASNGITAPSGPAQRAVIRRALAGAGLTPSQVDVVEAHGTGTPLGDPIEAQSIIATYGQGRDRPLWLGSIKSNIGHTAAAGGVAGVIKMVQAIRHGVLPPTLHVDEPTPNVDWTAGAVALLTEPRSWPDTGQPRRAGVSAFGVSGTNAHVIVEQAPPADSASTDSASIDSAPTDPAAPSSALAWVLSAGTADGLRAQAERLLAVAPHHRPADVGHSLVVGRANLGHRAVVLGADGPELRRGVAALAAGEPDDGVVLGTATDHSGPPVFVFPGHGTQWLGMADELLATSPVFAARMAECAAAIEPHVDWRLLEELRGDRLDRADVLQPVTFAVMVSLAELWRAHGVEPAATIGHSQGEFAAAVVAGALGLDEAARLLTRRAAALAPLFGKGDMSAVSLSPEETAELIAPWGTRLAIAAVNGARSVVVCGELAALDELVETGARTGVRVRRVSPGYASHGPQVQTIRAELLAALVDARPGPADIPLYSTVTGERLDTSGMDTEYWYRNIRQPVRFDDAVRAALAAGHRTFVEVSPHPVLTAGIAETAHEAGTDPLVTGTLRRDEGGLTRFLAAAAELHVRGHRVDWSVLFPGAAGVDLPTYAFQRERYWPPTPRRAVADRYRVRWSTTVAPAPRPLSGTWLVIDARDDALGRALTRHGATVVHVAAADAADLVVEGPVAGVVSEADAAGTLALVRRLDAPVWFLTRGAVSTGDDDAAPDPWRAAVWGVARTVAVEAPERFAGLVDLSVEPDDPCWRRLCSVLADQGERVLALRRTGAFVPRLVNTEPSGRPWEPRGAVLVTGGNLVLLRHLAAAGVEHLLVPDDPGEDLGVPVTVGTLDELAADPALTAVVHAVDRHDEGPLTDLDGDRLAAVLDANVATAWRLHELTRGRELAAFVIFSSVAGTFGGIGQVAYAASSASLDALAEHRRAHGLPATSIAWGPWADDDEERLRRLRVRGLRGLRVATALESMLDAVGGPPAVLVADLDWPVFAAAVAAGSFVEAVYRPERRAASALADTRSPLDLVIGEATAVLGLDPAEPVAPDREFLALGFDSLTAVELRNRLVAATGVRLPPSVILDHPTPAALAARLAPDRGATVSAPPAGLLTAMLDRARTEGRVDEFLQFLGAAAGFLPPRAPGRAGVTRLAHGPAGLPLVCVPSVLATSGPHQFARIAAGWRGERDVLALSMPGFDQDDLPSTVDGVVDLVCGALRAELDGRPALLVGYSSGGQLAHAVATRLERDGAAVAGVVLVDTFPLAGQPRGDVRAALIEAMLRRAEDRVPVDDGRLAAMGAYLRLLEDWRPEKISASTLLVRAGGTAGATASWDLPHQVVDVPGDHFSVVEDDAPGVADRIRAWIEDELEEHDG</sequence>
<gene>
    <name evidence="10" type="ORF">BLA60_27585</name>
</gene>
<dbReference type="PROSITE" id="PS50075">
    <property type="entry name" value="CARRIER"/>
    <property type="match status" value="1"/>
</dbReference>
<evidence type="ECO:0000313" key="10">
    <source>
        <dbReference type="EMBL" id="OLF07337.1"/>
    </source>
</evidence>
<dbReference type="InterPro" id="IPR016036">
    <property type="entry name" value="Malonyl_transacylase_ACP-bd"/>
</dbReference>
<dbReference type="GO" id="GO:0031177">
    <property type="term" value="F:phosphopantetheine binding"/>
    <property type="evidence" value="ECO:0007669"/>
    <property type="project" value="InterPro"/>
</dbReference>
<evidence type="ECO:0000256" key="2">
    <source>
        <dbReference type="ARBA" id="ARBA00022450"/>
    </source>
</evidence>
<evidence type="ECO:0000259" key="8">
    <source>
        <dbReference type="PROSITE" id="PS50075"/>
    </source>
</evidence>
<dbReference type="SMART" id="SM00827">
    <property type="entry name" value="PKS_AT"/>
    <property type="match status" value="1"/>
</dbReference>
<dbReference type="InterPro" id="IPR001227">
    <property type="entry name" value="Ac_transferase_dom_sf"/>
</dbReference>
<dbReference type="SMART" id="SM00824">
    <property type="entry name" value="PKS_TE"/>
    <property type="match status" value="1"/>
</dbReference>
<dbReference type="EMBL" id="MSIF01000016">
    <property type="protein sequence ID" value="OLF07337.1"/>
    <property type="molecule type" value="Genomic_DNA"/>
</dbReference>
<dbReference type="GO" id="GO:0004312">
    <property type="term" value="F:fatty acid synthase activity"/>
    <property type="evidence" value="ECO:0007669"/>
    <property type="project" value="TreeGrafter"/>
</dbReference>
<dbReference type="SUPFAM" id="SSF55048">
    <property type="entry name" value="Probable ACP-binding domain of malonyl-CoA ACP transacylase"/>
    <property type="match status" value="1"/>
</dbReference>
<feature type="domain" description="Ketosynthase family 3 (KS3)" evidence="9">
    <location>
        <begin position="39"/>
        <end position="463"/>
    </location>
</feature>
<keyword evidence="3" id="KW-0597">Phosphoprotein</keyword>
<dbReference type="Pfam" id="PF16197">
    <property type="entry name" value="KAsynt_C_assoc"/>
    <property type="match status" value="1"/>
</dbReference>
<keyword evidence="2" id="KW-0596">Phosphopantetheine</keyword>
<evidence type="ECO:0000256" key="3">
    <source>
        <dbReference type="ARBA" id="ARBA00022553"/>
    </source>
</evidence>
<dbReference type="Proteomes" id="UP000185696">
    <property type="component" value="Unassembled WGS sequence"/>
</dbReference>
<evidence type="ECO:0000256" key="6">
    <source>
        <dbReference type="ARBA" id="ARBA00023268"/>
    </source>
</evidence>
<dbReference type="InterPro" id="IPR016035">
    <property type="entry name" value="Acyl_Trfase/lysoPLipase"/>
</dbReference>
<dbReference type="GO" id="GO:0004315">
    <property type="term" value="F:3-oxoacyl-[acyl-carrier-protein] synthase activity"/>
    <property type="evidence" value="ECO:0007669"/>
    <property type="project" value="InterPro"/>
</dbReference>
<dbReference type="InterPro" id="IPR020806">
    <property type="entry name" value="PKS_PP-bd"/>
</dbReference>
<evidence type="ECO:0000256" key="4">
    <source>
        <dbReference type="ARBA" id="ARBA00022679"/>
    </source>
</evidence>
<evidence type="ECO:0000259" key="9">
    <source>
        <dbReference type="PROSITE" id="PS52004"/>
    </source>
</evidence>
<dbReference type="SUPFAM" id="SSF52151">
    <property type="entry name" value="FabD/lysophospholipase-like"/>
    <property type="match status" value="1"/>
</dbReference>
<dbReference type="FunFam" id="3.40.47.10:FF:000019">
    <property type="entry name" value="Polyketide synthase type I"/>
    <property type="match status" value="1"/>
</dbReference>
<dbReference type="InterPro" id="IPR014031">
    <property type="entry name" value="Ketoacyl_synth_C"/>
</dbReference>
<dbReference type="InterPro" id="IPR014043">
    <property type="entry name" value="Acyl_transferase_dom"/>
</dbReference>
<dbReference type="InterPro" id="IPR016039">
    <property type="entry name" value="Thiolase-like"/>
</dbReference>
<organism evidence="10 11">
    <name type="scientific">Actinophytocola xinjiangensis</name>
    <dbReference type="NCBI Taxonomy" id="485602"/>
    <lineage>
        <taxon>Bacteria</taxon>
        <taxon>Bacillati</taxon>
        <taxon>Actinomycetota</taxon>
        <taxon>Actinomycetes</taxon>
        <taxon>Pseudonocardiales</taxon>
        <taxon>Pseudonocardiaceae</taxon>
    </lineage>
</organism>
<dbReference type="Pfam" id="PF02801">
    <property type="entry name" value="Ketoacyl-synt_C"/>
    <property type="match status" value="1"/>
</dbReference>
<dbReference type="Gene3D" id="3.40.47.10">
    <property type="match status" value="1"/>
</dbReference>
<dbReference type="PROSITE" id="PS00012">
    <property type="entry name" value="PHOSPHOPANTETHEINE"/>
    <property type="match status" value="1"/>
</dbReference>
<dbReference type="PROSITE" id="PS52004">
    <property type="entry name" value="KS3_2"/>
    <property type="match status" value="1"/>
</dbReference>
<dbReference type="PANTHER" id="PTHR43775">
    <property type="entry name" value="FATTY ACID SYNTHASE"/>
    <property type="match status" value="1"/>
</dbReference>
<dbReference type="InterPro" id="IPR020841">
    <property type="entry name" value="PKS_Beta-ketoAc_synthase_dom"/>
</dbReference>
<dbReference type="Gene3D" id="3.40.366.10">
    <property type="entry name" value="Malonyl-Coenzyme A Acyl Carrier Protein, domain 2"/>
    <property type="match status" value="1"/>
</dbReference>
<dbReference type="InterPro" id="IPR029058">
    <property type="entry name" value="AB_hydrolase_fold"/>
</dbReference>
<dbReference type="InterPro" id="IPR032821">
    <property type="entry name" value="PKS_assoc"/>
</dbReference>
<dbReference type="Gene3D" id="3.30.70.3290">
    <property type="match status" value="1"/>
</dbReference>
<dbReference type="Gene3D" id="3.40.50.1820">
    <property type="entry name" value="alpha/beta hydrolase"/>
    <property type="match status" value="1"/>
</dbReference>
<dbReference type="InterPro" id="IPR015083">
    <property type="entry name" value="NorB/c/GfsB-D-like_docking"/>
</dbReference>
<dbReference type="CDD" id="cd08952">
    <property type="entry name" value="KR_1_SDR_x"/>
    <property type="match status" value="1"/>
</dbReference>
<dbReference type="SUPFAM" id="SSF51735">
    <property type="entry name" value="NAD(P)-binding Rossmann-fold domains"/>
    <property type="match status" value="2"/>
</dbReference>
<dbReference type="InterPro" id="IPR001031">
    <property type="entry name" value="Thioesterase"/>
</dbReference>
<dbReference type="GO" id="GO:0033068">
    <property type="term" value="P:macrolide biosynthetic process"/>
    <property type="evidence" value="ECO:0007669"/>
    <property type="project" value="UniProtKB-ARBA"/>
</dbReference>
<comment type="caution">
    <text evidence="10">The sequence shown here is derived from an EMBL/GenBank/DDBJ whole genome shotgun (WGS) entry which is preliminary data.</text>
</comment>
<dbReference type="InterPro" id="IPR013968">
    <property type="entry name" value="PKS_KR"/>
</dbReference>
<dbReference type="SUPFAM" id="SSF53474">
    <property type="entry name" value="alpha/beta-Hydrolases"/>
    <property type="match status" value="1"/>
</dbReference>
<dbReference type="FunFam" id="3.40.366.10:FF:000002">
    <property type="entry name" value="Probable polyketide synthase 2"/>
    <property type="match status" value="1"/>
</dbReference>
<proteinExistence type="predicted"/>
<dbReference type="OrthoDB" id="9778690at2"/>
<dbReference type="SUPFAM" id="SSF53901">
    <property type="entry name" value="Thiolase-like"/>
    <property type="match status" value="1"/>
</dbReference>
<dbReference type="Pfam" id="PF08990">
    <property type="entry name" value="Docking"/>
    <property type="match status" value="1"/>
</dbReference>
<protein>
    <recommendedName>
        <fullName evidence="12">Acyl transferase domain-containing protein</fullName>
    </recommendedName>
</protein>
<keyword evidence="7" id="KW-0012">Acyltransferase</keyword>
<dbReference type="PROSITE" id="PS00606">
    <property type="entry name" value="KS3_1"/>
    <property type="match status" value="1"/>
</dbReference>
<dbReference type="InterPro" id="IPR057326">
    <property type="entry name" value="KR_dom"/>
</dbReference>
<evidence type="ECO:0000256" key="5">
    <source>
        <dbReference type="ARBA" id="ARBA00023194"/>
    </source>
</evidence>
<dbReference type="InterPro" id="IPR036291">
    <property type="entry name" value="NAD(P)-bd_dom_sf"/>
</dbReference>
<keyword evidence="4" id="KW-0808">Transferase</keyword>
<dbReference type="Pfam" id="PF00550">
    <property type="entry name" value="PP-binding"/>
    <property type="match status" value="1"/>
</dbReference>
<keyword evidence="11" id="KW-1185">Reference proteome</keyword>
<reference evidence="10 11" key="1">
    <citation type="submission" date="2016-12" db="EMBL/GenBank/DDBJ databases">
        <title>The draft genome sequence of Actinophytocola xinjiangensis.</title>
        <authorList>
            <person name="Wang W."/>
            <person name="Yuan L."/>
        </authorList>
    </citation>
    <scope>NUCLEOTIDE SEQUENCE [LARGE SCALE GENOMIC DNA]</scope>
    <source>
        <strain evidence="10 11">CGMCC 4.4663</strain>
    </source>
</reference>
<dbReference type="Pfam" id="PF00975">
    <property type="entry name" value="Thioesterase"/>
    <property type="match status" value="1"/>
</dbReference>